<dbReference type="Gene3D" id="3.90.79.10">
    <property type="entry name" value="Nucleoside Triphosphate Pyrophosphohydrolase"/>
    <property type="match status" value="1"/>
</dbReference>
<dbReference type="PANTHER" id="PTHR12992">
    <property type="entry name" value="NUDIX HYDROLASE"/>
    <property type="match status" value="1"/>
</dbReference>
<dbReference type="CDD" id="cd03426">
    <property type="entry name" value="NUDIX_CoAse_Nudt7"/>
    <property type="match status" value="1"/>
</dbReference>
<dbReference type="Pfam" id="PF00293">
    <property type="entry name" value="NUDIX"/>
    <property type="match status" value="1"/>
</dbReference>
<dbReference type="AlphaFoldDB" id="A0A1X6Z3P5"/>
<dbReference type="GO" id="GO:0046872">
    <property type="term" value="F:metal ion binding"/>
    <property type="evidence" value="ECO:0007669"/>
    <property type="project" value="UniProtKB-KW"/>
</dbReference>
<evidence type="ECO:0000256" key="1">
    <source>
        <dbReference type="ARBA" id="ARBA00001936"/>
    </source>
</evidence>
<keyword evidence="5" id="KW-0460">Magnesium</keyword>
<dbReference type="OrthoDB" id="9802805at2"/>
<evidence type="ECO:0000256" key="2">
    <source>
        <dbReference type="ARBA" id="ARBA00001946"/>
    </source>
</evidence>
<gene>
    <name evidence="9" type="ORF">ROH8110_02095</name>
</gene>
<reference evidence="9 10" key="1">
    <citation type="submission" date="2017-03" db="EMBL/GenBank/DDBJ databases">
        <authorList>
            <person name="Afonso C.L."/>
            <person name="Miller P.J."/>
            <person name="Scott M.A."/>
            <person name="Spackman E."/>
            <person name="Goraichik I."/>
            <person name="Dimitrov K.M."/>
            <person name="Suarez D.L."/>
            <person name="Swayne D.E."/>
        </authorList>
    </citation>
    <scope>NUCLEOTIDE SEQUENCE [LARGE SCALE GENOMIC DNA]</scope>
    <source>
        <strain evidence="9 10">CECT 8110</strain>
    </source>
</reference>
<evidence type="ECO:0000256" key="4">
    <source>
        <dbReference type="ARBA" id="ARBA00022801"/>
    </source>
</evidence>
<dbReference type="NCBIfam" id="NF007980">
    <property type="entry name" value="PRK10707.1"/>
    <property type="match status" value="1"/>
</dbReference>
<comment type="cofactor">
    <cofactor evidence="1">
        <name>Mn(2+)</name>
        <dbReference type="ChEBI" id="CHEBI:29035"/>
    </cofactor>
</comment>
<accession>A0A1X6Z3P5</accession>
<evidence type="ECO:0000256" key="6">
    <source>
        <dbReference type="ARBA" id="ARBA00023211"/>
    </source>
</evidence>
<dbReference type="InterPro" id="IPR045121">
    <property type="entry name" value="CoAse"/>
</dbReference>
<feature type="domain" description="Nudix hydrolase" evidence="8">
    <location>
        <begin position="36"/>
        <end position="172"/>
    </location>
</feature>
<feature type="region of interest" description="Disordered" evidence="7">
    <location>
        <begin position="16"/>
        <end position="35"/>
    </location>
</feature>
<dbReference type="EMBL" id="FWFU01000002">
    <property type="protein sequence ID" value="SLN39370.1"/>
    <property type="molecule type" value="Genomic_DNA"/>
</dbReference>
<dbReference type="PROSITE" id="PS51462">
    <property type="entry name" value="NUDIX"/>
    <property type="match status" value="1"/>
</dbReference>
<dbReference type="InterPro" id="IPR015797">
    <property type="entry name" value="NUDIX_hydrolase-like_dom_sf"/>
</dbReference>
<dbReference type="GO" id="GO:0010945">
    <property type="term" value="F:coenzyme A diphosphatase activity"/>
    <property type="evidence" value="ECO:0007669"/>
    <property type="project" value="InterPro"/>
</dbReference>
<evidence type="ECO:0000313" key="9">
    <source>
        <dbReference type="EMBL" id="SLN39370.1"/>
    </source>
</evidence>
<organism evidence="9 10">
    <name type="scientific">Roseovarius halotolerans</name>
    <dbReference type="NCBI Taxonomy" id="505353"/>
    <lineage>
        <taxon>Bacteria</taxon>
        <taxon>Pseudomonadati</taxon>
        <taxon>Pseudomonadota</taxon>
        <taxon>Alphaproteobacteria</taxon>
        <taxon>Rhodobacterales</taxon>
        <taxon>Roseobacteraceae</taxon>
        <taxon>Roseovarius</taxon>
    </lineage>
</organism>
<keyword evidence="3" id="KW-0479">Metal-binding</keyword>
<evidence type="ECO:0000256" key="5">
    <source>
        <dbReference type="ARBA" id="ARBA00022842"/>
    </source>
</evidence>
<evidence type="ECO:0000256" key="3">
    <source>
        <dbReference type="ARBA" id="ARBA00022723"/>
    </source>
</evidence>
<proteinExistence type="predicted"/>
<sequence length="199" mass="22200">MRDPLRLVSKALERASTASSDYDLNPDTKLPPDRKLRPAGVLVPILFEGEGAQLFLTKRSSALRHHPGQIAFPGGKQDDTDKDVIAAALREAHEEIGLDPGNVEVLGMMPAHETVTGFMVTPVVARVRAPFEVRPEPGEVDEVFEVPLMHLLDRAQFSVQARRWRGSWRKYYTVPFGPYYIWGATARILRVMADAAEAR</sequence>
<evidence type="ECO:0000313" key="10">
    <source>
        <dbReference type="Proteomes" id="UP000193207"/>
    </source>
</evidence>
<dbReference type="SUPFAM" id="SSF55811">
    <property type="entry name" value="Nudix"/>
    <property type="match status" value="1"/>
</dbReference>
<protein>
    <submittedName>
        <fullName evidence="9">Putative NUDIX hydrolase</fullName>
    </submittedName>
</protein>
<keyword evidence="4 9" id="KW-0378">Hydrolase</keyword>
<dbReference type="Proteomes" id="UP000193207">
    <property type="component" value="Unassembled WGS sequence"/>
</dbReference>
<name>A0A1X6Z3P5_9RHOB</name>
<comment type="cofactor">
    <cofactor evidence="2">
        <name>Mg(2+)</name>
        <dbReference type="ChEBI" id="CHEBI:18420"/>
    </cofactor>
</comment>
<dbReference type="InterPro" id="IPR000086">
    <property type="entry name" value="NUDIX_hydrolase_dom"/>
</dbReference>
<evidence type="ECO:0000259" key="8">
    <source>
        <dbReference type="PROSITE" id="PS51462"/>
    </source>
</evidence>
<dbReference type="PANTHER" id="PTHR12992:SF11">
    <property type="entry name" value="MITOCHONDRIAL COENZYME A DIPHOSPHATASE NUDT8"/>
    <property type="match status" value="1"/>
</dbReference>
<evidence type="ECO:0000256" key="7">
    <source>
        <dbReference type="SAM" id="MobiDB-lite"/>
    </source>
</evidence>
<keyword evidence="6" id="KW-0464">Manganese</keyword>
<dbReference type="RefSeq" id="WP_085817664.1">
    <property type="nucleotide sequence ID" value="NZ_FWFU01000002.1"/>
</dbReference>
<keyword evidence="10" id="KW-1185">Reference proteome</keyword>